<accession>A0A2T0UZG2</accession>
<reference evidence="3 4" key="1">
    <citation type="submission" date="2018-03" db="EMBL/GenBank/DDBJ databases">
        <title>Genomic Encyclopedia of Archaeal and Bacterial Type Strains, Phase II (KMG-II): from individual species to whole genera.</title>
        <authorList>
            <person name="Goeker M."/>
        </authorList>
    </citation>
    <scope>NUCLEOTIDE SEQUENCE [LARGE SCALE GENOMIC DNA]</scope>
    <source>
        <strain evidence="3 4">ATCC BAA-1496</strain>
    </source>
</reference>
<dbReference type="NCBIfam" id="TIGR00732">
    <property type="entry name" value="dprA"/>
    <property type="match status" value="1"/>
</dbReference>
<dbReference type="InterPro" id="IPR057666">
    <property type="entry name" value="DrpA_SLOG"/>
</dbReference>
<dbReference type="Gene3D" id="3.40.50.450">
    <property type="match status" value="1"/>
</dbReference>
<sequence>MTLSVINAGRGAASASDEERWARLAWSRLAEPQTEEVTAWLRRHGPVEALARLRAGSLDPTGRYDQRLESLDIDSARRSLDRLEVRVVIPGDDDWPEGVEQLANPPICLYVRGRGGLGLVEGGVAVVGSRAATPYGLTIATELGEGLAARGIGVVSGAAFGIDAAAHRGALAAGGPTVSVLARGLDRAYPAAHDGLLRDIAEHGAVVSELPLGWAPFRHRFLARNRLIAAMTAGTVVVEAGLRSGSLNTARTAAALGRHVAAVPGPVTSVQSAGCHELIRETGASLVTDTAEVVDLVGRLSFDAAAPARAPSSAEAELDPVAHAVWSAIPLRRGADLAALQRLTAVDTPTLLSVLGRLGAVGLVRRDQDRWRKVLPD</sequence>
<dbReference type="SUPFAM" id="SSF102405">
    <property type="entry name" value="MCP/YpsA-like"/>
    <property type="match status" value="1"/>
</dbReference>
<protein>
    <submittedName>
        <fullName evidence="3">DNA protecting protein DprA</fullName>
    </submittedName>
</protein>
<dbReference type="AlphaFoldDB" id="A0A2T0UZG2"/>
<dbReference type="EMBL" id="PVTI01000002">
    <property type="protein sequence ID" value="PRY63320.1"/>
    <property type="molecule type" value="Genomic_DNA"/>
</dbReference>
<proteinExistence type="inferred from homology"/>
<gene>
    <name evidence="3" type="ORF">BCF74_102153</name>
</gene>
<dbReference type="PANTHER" id="PTHR43022">
    <property type="entry name" value="PROTEIN SMF"/>
    <property type="match status" value="1"/>
</dbReference>
<dbReference type="RefSeq" id="WP_106296295.1">
    <property type="nucleotide sequence ID" value="NZ_PVTI01000002.1"/>
</dbReference>
<dbReference type="InterPro" id="IPR003488">
    <property type="entry name" value="DprA"/>
</dbReference>
<keyword evidence="4" id="KW-1185">Reference proteome</keyword>
<evidence type="ECO:0000313" key="4">
    <source>
        <dbReference type="Proteomes" id="UP000237822"/>
    </source>
</evidence>
<evidence type="ECO:0000256" key="1">
    <source>
        <dbReference type="ARBA" id="ARBA00006525"/>
    </source>
</evidence>
<dbReference type="Proteomes" id="UP000237822">
    <property type="component" value="Unassembled WGS sequence"/>
</dbReference>
<comment type="similarity">
    <text evidence="1">Belongs to the DprA/Smf family.</text>
</comment>
<feature type="domain" description="Smf/DprA SLOG" evidence="2">
    <location>
        <begin position="87"/>
        <end position="296"/>
    </location>
</feature>
<dbReference type="OrthoDB" id="9785707at2"/>
<dbReference type="GO" id="GO:0009294">
    <property type="term" value="P:DNA-mediated transformation"/>
    <property type="evidence" value="ECO:0007669"/>
    <property type="project" value="InterPro"/>
</dbReference>
<evidence type="ECO:0000313" key="3">
    <source>
        <dbReference type="EMBL" id="PRY63320.1"/>
    </source>
</evidence>
<evidence type="ECO:0000259" key="2">
    <source>
        <dbReference type="Pfam" id="PF02481"/>
    </source>
</evidence>
<dbReference type="Pfam" id="PF02481">
    <property type="entry name" value="DNA_processg_A"/>
    <property type="match status" value="1"/>
</dbReference>
<name>A0A2T0UZG2_9MICO</name>
<dbReference type="PANTHER" id="PTHR43022:SF1">
    <property type="entry name" value="PROTEIN SMF"/>
    <property type="match status" value="1"/>
</dbReference>
<organism evidence="3 4">
    <name type="scientific">Knoellia remsis</name>
    <dbReference type="NCBI Taxonomy" id="407159"/>
    <lineage>
        <taxon>Bacteria</taxon>
        <taxon>Bacillati</taxon>
        <taxon>Actinomycetota</taxon>
        <taxon>Actinomycetes</taxon>
        <taxon>Micrococcales</taxon>
        <taxon>Intrasporangiaceae</taxon>
        <taxon>Knoellia</taxon>
    </lineage>
</organism>
<comment type="caution">
    <text evidence="3">The sequence shown here is derived from an EMBL/GenBank/DDBJ whole genome shotgun (WGS) entry which is preliminary data.</text>
</comment>